<gene>
    <name evidence="2" type="ORF">EFK50_10730</name>
</gene>
<feature type="transmembrane region" description="Helical" evidence="1">
    <location>
        <begin position="140"/>
        <end position="173"/>
    </location>
</feature>
<feature type="transmembrane region" description="Helical" evidence="1">
    <location>
        <begin position="98"/>
        <end position="119"/>
    </location>
</feature>
<dbReference type="EMBL" id="RJSE01000007">
    <property type="protein sequence ID" value="RNL62253.1"/>
    <property type="molecule type" value="Genomic_DNA"/>
</dbReference>
<dbReference type="AlphaFoldDB" id="A0A3N0CGV6"/>
<protein>
    <submittedName>
        <fullName evidence="2">Uncharacterized protein</fullName>
    </submittedName>
</protein>
<keyword evidence="1" id="KW-1133">Transmembrane helix</keyword>
<feature type="transmembrane region" description="Helical" evidence="1">
    <location>
        <begin position="218"/>
        <end position="237"/>
    </location>
</feature>
<accession>A0A3N0CGV6</accession>
<dbReference type="Proteomes" id="UP000267128">
    <property type="component" value="Unassembled WGS sequence"/>
</dbReference>
<keyword evidence="1" id="KW-0812">Transmembrane</keyword>
<reference evidence="2 3" key="1">
    <citation type="submission" date="2018-11" db="EMBL/GenBank/DDBJ databases">
        <authorList>
            <person name="Li F."/>
        </authorList>
    </citation>
    <scope>NUCLEOTIDE SEQUENCE [LARGE SCALE GENOMIC DNA]</scope>
    <source>
        <strain evidence="2 3">Gsoil 097</strain>
    </source>
</reference>
<name>A0A3N0CGV6_9ACTN</name>
<evidence type="ECO:0000256" key="1">
    <source>
        <dbReference type="SAM" id="Phobius"/>
    </source>
</evidence>
<proteinExistence type="predicted"/>
<evidence type="ECO:0000313" key="2">
    <source>
        <dbReference type="EMBL" id="RNL62253.1"/>
    </source>
</evidence>
<comment type="caution">
    <text evidence="2">The sequence shown here is derived from an EMBL/GenBank/DDBJ whole genome shotgun (WGS) entry which is preliminary data.</text>
</comment>
<evidence type="ECO:0000313" key="3">
    <source>
        <dbReference type="Proteomes" id="UP000267128"/>
    </source>
</evidence>
<feature type="transmembrane region" description="Helical" evidence="1">
    <location>
        <begin position="193"/>
        <end position="211"/>
    </location>
</feature>
<sequence length="303" mass="31726">MEDGDGFAVATVNPRVPILAGGLILLAVLATWLFGHLPWVLDGFRVHDDARGSATGLASVRLSIPLIAGQLTSLVAFTAIGSIGATLLPLAFPDLPRALAVVLSGLTLAVTTLILTLTARSSISTHAADAFAGDERVLDGLVAGVLLVTAAAGFLGCLASFQIGLLPLATAVVVGQLPVWFGALGADADLTRLLSRLGALVLLAAAFVISVRRSAGWIVLWPVALAIVWIATPLRIATSGMQDRLRPGAGLNEDNLSDVFAHGRELFRVSFWEAPQAWWPGVVAAGIAVVWLLVVRRRTLPHR</sequence>
<keyword evidence="1" id="KW-0472">Membrane</keyword>
<keyword evidence="3" id="KW-1185">Reference proteome</keyword>
<feature type="transmembrane region" description="Helical" evidence="1">
    <location>
        <begin position="62"/>
        <end position="92"/>
    </location>
</feature>
<feature type="transmembrane region" description="Helical" evidence="1">
    <location>
        <begin position="277"/>
        <end position="295"/>
    </location>
</feature>
<organism evidence="2 3">
    <name type="scientific">Nocardioides marmoriginsengisoli</name>
    <dbReference type="NCBI Taxonomy" id="661483"/>
    <lineage>
        <taxon>Bacteria</taxon>
        <taxon>Bacillati</taxon>
        <taxon>Actinomycetota</taxon>
        <taxon>Actinomycetes</taxon>
        <taxon>Propionibacteriales</taxon>
        <taxon>Nocardioidaceae</taxon>
        <taxon>Nocardioides</taxon>
    </lineage>
</organism>
<dbReference type="RefSeq" id="WP_123227551.1">
    <property type="nucleotide sequence ID" value="NZ_RJSE01000007.1"/>
</dbReference>
<feature type="transmembrane region" description="Helical" evidence="1">
    <location>
        <begin position="18"/>
        <end position="41"/>
    </location>
</feature>